<comment type="similarity">
    <text evidence="2">Belongs to the UPF0718 family.</text>
</comment>
<accession>A0A1Q2MD63</accession>
<dbReference type="AlphaFoldDB" id="A0A1Q2MD63"/>
<dbReference type="KEGG" id="pbas:SMSP2_00990"/>
<dbReference type="OrthoDB" id="9810876at2"/>
<gene>
    <name evidence="9" type="ORF">SMSP2_00990</name>
</gene>
<dbReference type="EMBL" id="CP019646">
    <property type="protein sequence ID" value="AQQ70635.1"/>
    <property type="molecule type" value="Genomic_DNA"/>
</dbReference>
<evidence type="ECO:0000256" key="1">
    <source>
        <dbReference type="ARBA" id="ARBA00004651"/>
    </source>
</evidence>
<feature type="transmembrane region" description="Helical" evidence="8">
    <location>
        <begin position="291"/>
        <end position="311"/>
    </location>
</feature>
<dbReference type="PANTHER" id="PTHR34184">
    <property type="entry name" value="UPF0718 PROTEIN YCGR"/>
    <property type="match status" value="1"/>
</dbReference>
<dbReference type="InterPro" id="IPR052923">
    <property type="entry name" value="UPF0718"/>
</dbReference>
<evidence type="ECO:0000313" key="10">
    <source>
        <dbReference type="Proteomes" id="UP000188181"/>
    </source>
</evidence>
<dbReference type="InterPro" id="IPR005524">
    <property type="entry name" value="DUF318"/>
</dbReference>
<evidence type="ECO:0000256" key="8">
    <source>
        <dbReference type="SAM" id="Phobius"/>
    </source>
</evidence>
<feature type="transmembrane region" description="Helical" evidence="8">
    <location>
        <begin position="195"/>
        <end position="214"/>
    </location>
</feature>
<keyword evidence="5 8" id="KW-1133">Transmembrane helix</keyword>
<organism evidence="9 10">
    <name type="scientific">Limihaloglobus sulfuriphilus</name>
    <dbReference type="NCBI Taxonomy" id="1851148"/>
    <lineage>
        <taxon>Bacteria</taxon>
        <taxon>Pseudomonadati</taxon>
        <taxon>Planctomycetota</taxon>
        <taxon>Phycisphaerae</taxon>
        <taxon>Sedimentisphaerales</taxon>
        <taxon>Sedimentisphaeraceae</taxon>
        <taxon>Limihaloglobus</taxon>
    </lineage>
</organism>
<evidence type="ECO:0000256" key="2">
    <source>
        <dbReference type="ARBA" id="ARBA00006386"/>
    </source>
</evidence>
<feature type="transmembrane region" description="Helical" evidence="8">
    <location>
        <begin position="226"/>
        <end position="255"/>
    </location>
</feature>
<dbReference type="RefSeq" id="WP_146682883.1">
    <property type="nucleotide sequence ID" value="NZ_CP019646.1"/>
</dbReference>
<keyword evidence="6 8" id="KW-0472">Membrane</keyword>
<protein>
    <submittedName>
        <fullName evidence="9">Putative permease</fullName>
    </submittedName>
</protein>
<keyword evidence="10" id="KW-1185">Reference proteome</keyword>
<dbReference type="NCBIfam" id="NF033936">
    <property type="entry name" value="CuZnOut_SO0444"/>
    <property type="match status" value="1"/>
</dbReference>
<evidence type="ECO:0000256" key="3">
    <source>
        <dbReference type="ARBA" id="ARBA00022475"/>
    </source>
</evidence>
<feature type="transmembrane region" description="Helical" evidence="8">
    <location>
        <begin position="20"/>
        <end position="41"/>
    </location>
</feature>
<name>A0A1Q2MD63_9BACT</name>
<dbReference type="STRING" id="1851148.SMSP2_00990"/>
<feature type="transmembrane region" description="Helical" evidence="8">
    <location>
        <begin position="262"/>
        <end position="285"/>
    </location>
</feature>
<evidence type="ECO:0000256" key="7">
    <source>
        <dbReference type="SAM" id="MobiDB-lite"/>
    </source>
</evidence>
<evidence type="ECO:0000256" key="6">
    <source>
        <dbReference type="ARBA" id="ARBA00023136"/>
    </source>
</evidence>
<proteinExistence type="inferred from homology"/>
<dbReference type="PANTHER" id="PTHR34184:SF4">
    <property type="entry name" value="UPF0718 PROTEIN YCGR"/>
    <property type="match status" value="1"/>
</dbReference>
<comment type="subcellular location">
    <subcellularLocation>
        <location evidence="1">Cell membrane</location>
        <topology evidence="1">Multi-pass membrane protein</topology>
    </subcellularLocation>
</comment>
<keyword evidence="3" id="KW-1003">Cell membrane</keyword>
<evidence type="ECO:0000256" key="4">
    <source>
        <dbReference type="ARBA" id="ARBA00022692"/>
    </source>
</evidence>
<keyword evidence="4 8" id="KW-0812">Transmembrane</keyword>
<dbReference type="Pfam" id="PF03773">
    <property type="entry name" value="ArsP_1"/>
    <property type="match status" value="1"/>
</dbReference>
<sequence>MNKVLTIISEFWDILAEMSPYLLLGFAIAGFLSVVLSTEFVRRHLGGNNIWSVIKASLFGVPLPLCSCGILPVTASLRKQGAGKGACVSFIISTPQTGVDSVAITYSLLGPFYAIIRPVTAFLSGIAGGAVMLFFDKSKSKSRPEVQSEPESDTAQDCCSGNEDSGCCDTKAENKTPGRFIKALKYGFLDLPADVAGAMIVGLIIAALVSVFVPETLFADKISNRFVQMLVMMVMGIPMYVCSAASVPVAAALILKGVSPGAALVFLMTGPATNAAALTTIYHSLGRTAMLVYLGTVAVCSLLFGVILDFLAFNMSIDVVDHGMAMPSKWLMNLSAVILLAVLINGFIKDKNLFWYKAAE</sequence>
<feature type="transmembrane region" description="Helical" evidence="8">
    <location>
        <begin position="331"/>
        <end position="348"/>
    </location>
</feature>
<evidence type="ECO:0000256" key="5">
    <source>
        <dbReference type="ARBA" id="ARBA00022989"/>
    </source>
</evidence>
<feature type="region of interest" description="Disordered" evidence="7">
    <location>
        <begin position="143"/>
        <end position="163"/>
    </location>
</feature>
<dbReference type="GO" id="GO:0005886">
    <property type="term" value="C:plasma membrane"/>
    <property type="evidence" value="ECO:0007669"/>
    <property type="project" value="UniProtKB-SubCell"/>
</dbReference>
<dbReference type="Proteomes" id="UP000188181">
    <property type="component" value="Chromosome"/>
</dbReference>
<evidence type="ECO:0000313" key="9">
    <source>
        <dbReference type="EMBL" id="AQQ70635.1"/>
    </source>
</evidence>
<reference evidence="10" key="1">
    <citation type="submission" date="2017-02" db="EMBL/GenBank/DDBJ databases">
        <title>Comparative genomics and description of representatives of a novel lineage of planctomycetes thriving in anoxic sediments.</title>
        <authorList>
            <person name="Spring S."/>
            <person name="Bunk B."/>
            <person name="Sproer C."/>
        </authorList>
    </citation>
    <scope>NUCLEOTIDE SEQUENCE [LARGE SCALE GENOMIC DNA]</scope>
    <source>
        <strain evidence="10">SM-Chi-D1</strain>
    </source>
</reference>
<feature type="transmembrane region" description="Helical" evidence="8">
    <location>
        <begin position="115"/>
        <end position="135"/>
    </location>
</feature>